<organism evidence="16 17">
    <name type="scientific">Necator americanus</name>
    <name type="common">Human hookworm</name>
    <dbReference type="NCBI Taxonomy" id="51031"/>
    <lineage>
        <taxon>Eukaryota</taxon>
        <taxon>Metazoa</taxon>
        <taxon>Ecdysozoa</taxon>
        <taxon>Nematoda</taxon>
        <taxon>Chromadorea</taxon>
        <taxon>Rhabditida</taxon>
        <taxon>Rhabditina</taxon>
        <taxon>Rhabditomorpha</taxon>
        <taxon>Strongyloidea</taxon>
        <taxon>Ancylostomatidae</taxon>
        <taxon>Bunostominae</taxon>
        <taxon>Necator</taxon>
    </lineage>
</organism>
<comment type="subcellular location">
    <subcellularLocation>
        <location evidence="1">Membrane</location>
        <topology evidence="1">Multi-pass membrane protein</topology>
    </subcellularLocation>
</comment>
<evidence type="ECO:0000256" key="12">
    <source>
        <dbReference type="ARBA" id="ARBA00023303"/>
    </source>
</evidence>
<sequence length="555" mass="63011">MATTTHPSTNDESGNDADDSEEYDDEGNDDAIQNIYLHICNEEGREFTGVTTFHGMIRLFTSRTWTSLIFWVLVLSTCLVFFMIFSGYILSSYAKAATFMRRYSEAYSVEQVSLLICGSPMILDTHEIRTIPTFSTLYRKETCLELNTNTSRNRLIIDIRGDLSSSEVYLSISAPAVDSGQITRLNTTRAHCVADPSDLKWIQKARQFLPDDKTYTVKLCERMRIMEWSLRERQCVAGDLSSQDEVPKCESGSLVPSGELYKEFLCHPPCNEMEWQITSSYSRLRSATKISIEFSRTKDVLIEVRKMAVTDVLSSIGGGTSLFLGCSCVTLMETFIFLLKLVLQSIHNDVYNGVNVKDGDGVQSSVEAKASNVKLILNTSGFDVKEVEDVIADPTSMQSPPRKSIHCARVLKSEEIDENNARKRLYRPHPPSLSELKTSNTFNELNTHNIERSLKNLPLSQRLTFDGSMDRRRLRRQSAIEISDEKLDQYLSEPSNTQSFYDDFSRKHPARVKVRRISSVTSRGSATSSHTNVHLVEHPRRRSQIYNKFMAMNDF</sequence>
<keyword evidence="4 13" id="KW-0894">Sodium channel</keyword>
<keyword evidence="10" id="KW-0325">Glycoprotein</keyword>
<evidence type="ECO:0000256" key="1">
    <source>
        <dbReference type="ARBA" id="ARBA00004141"/>
    </source>
</evidence>
<gene>
    <name evidence="16" type="primary">Necator_chrX.g26259</name>
    <name evidence="16" type="ORF">RB195_026093</name>
</gene>
<dbReference type="PANTHER" id="PTHR11690:SF5">
    <property type="entry name" value="DEGENERIN LIKE"/>
    <property type="match status" value="1"/>
</dbReference>
<evidence type="ECO:0000256" key="2">
    <source>
        <dbReference type="ARBA" id="ARBA00007193"/>
    </source>
</evidence>
<evidence type="ECO:0000256" key="13">
    <source>
        <dbReference type="RuleBase" id="RU000679"/>
    </source>
</evidence>
<feature type="compositionally biased region" description="Polar residues" evidence="14">
    <location>
        <begin position="1"/>
        <end position="12"/>
    </location>
</feature>
<name>A0ABR1EVH8_NECAM</name>
<evidence type="ECO:0008006" key="18">
    <source>
        <dbReference type="Google" id="ProtNLM"/>
    </source>
</evidence>
<evidence type="ECO:0000256" key="10">
    <source>
        <dbReference type="ARBA" id="ARBA00023180"/>
    </source>
</evidence>
<proteinExistence type="inferred from homology"/>
<evidence type="ECO:0000256" key="3">
    <source>
        <dbReference type="ARBA" id="ARBA00022448"/>
    </source>
</evidence>
<evidence type="ECO:0000313" key="17">
    <source>
        <dbReference type="Proteomes" id="UP001303046"/>
    </source>
</evidence>
<dbReference type="PANTHER" id="PTHR11690">
    <property type="entry name" value="AMILORIDE-SENSITIVE SODIUM CHANNEL-RELATED"/>
    <property type="match status" value="1"/>
</dbReference>
<evidence type="ECO:0000256" key="11">
    <source>
        <dbReference type="ARBA" id="ARBA00023201"/>
    </source>
</evidence>
<dbReference type="Gene3D" id="1.10.287.770">
    <property type="entry name" value="YojJ-like"/>
    <property type="match status" value="1"/>
</dbReference>
<feature type="transmembrane region" description="Helical" evidence="15">
    <location>
        <begin position="68"/>
        <end position="91"/>
    </location>
</feature>
<accession>A0ABR1EVH8</accession>
<comment type="similarity">
    <text evidence="2 13">Belongs to the amiloride-sensitive sodium channel (TC 1.A.6) family.</text>
</comment>
<keyword evidence="17" id="KW-1185">Reference proteome</keyword>
<evidence type="ECO:0000256" key="5">
    <source>
        <dbReference type="ARBA" id="ARBA00022692"/>
    </source>
</evidence>
<evidence type="ECO:0000256" key="14">
    <source>
        <dbReference type="SAM" id="MobiDB-lite"/>
    </source>
</evidence>
<keyword evidence="5 13" id="KW-0812">Transmembrane</keyword>
<keyword evidence="7" id="KW-0915">Sodium</keyword>
<evidence type="ECO:0000313" key="16">
    <source>
        <dbReference type="EMBL" id="KAK6766603.1"/>
    </source>
</evidence>
<keyword evidence="6 15" id="KW-1133">Transmembrane helix</keyword>
<feature type="region of interest" description="Disordered" evidence="14">
    <location>
        <begin position="1"/>
        <end position="25"/>
    </location>
</feature>
<dbReference type="EMBL" id="JAVFWL010000006">
    <property type="protein sequence ID" value="KAK6766603.1"/>
    <property type="molecule type" value="Genomic_DNA"/>
</dbReference>
<keyword evidence="8 13" id="KW-0406">Ion transport</keyword>
<evidence type="ECO:0000256" key="4">
    <source>
        <dbReference type="ARBA" id="ARBA00022461"/>
    </source>
</evidence>
<reference evidence="16 17" key="1">
    <citation type="submission" date="2023-08" db="EMBL/GenBank/DDBJ databases">
        <title>A Necator americanus chromosomal reference genome.</title>
        <authorList>
            <person name="Ilik V."/>
            <person name="Petrzelkova K.J."/>
            <person name="Pardy F."/>
            <person name="Fuh T."/>
            <person name="Niatou-Singa F.S."/>
            <person name="Gouil Q."/>
            <person name="Baker L."/>
            <person name="Ritchie M.E."/>
            <person name="Jex A.R."/>
            <person name="Gazzola D."/>
            <person name="Li H."/>
            <person name="Toshio Fujiwara R."/>
            <person name="Zhan B."/>
            <person name="Aroian R.V."/>
            <person name="Pafco B."/>
            <person name="Schwarz E.M."/>
        </authorList>
    </citation>
    <scope>NUCLEOTIDE SEQUENCE [LARGE SCALE GENOMIC DNA]</scope>
    <source>
        <strain evidence="16 17">Aroian</strain>
        <tissue evidence="16">Whole animal</tissue>
    </source>
</reference>
<evidence type="ECO:0000256" key="6">
    <source>
        <dbReference type="ARBA" id="ARBA00022989"/>
    </source>
</evidence>
<keyword evidence="9 15" id="KW-0472">Membrane</keyword>
<feature type="compositionally biased region" description="Acidic residues" evidence="14">
    <location>
        <begin position="13"/>
        <end position="25"/>
    </location>
</feature>
<keyword evidence="11 13" id="KW-0739">Sodium transport</keyword>
<evidence type="ECO:0000256" key="7">
    <source>
        <dbReference type="ARBA" id="ARBA00023053"/>
    </source>
</evidence>
<comment type="caution">
    <text evidence="16">The sequence shown here is derived from an EMBL/GenBank/DDBJ whole genome shotgun (WGS) entry which is preliminary data.</text>
</comment>
<dbReference type="InterPro" id="IPR001873">
    <property type="entry name" value="ENaC"/>
</dbReference>
<evidence type="ECO:0000256" key="8">
    <source>
        <dbReference type="ARBA" id="ARBA00023065"/>
    </source>
</evidence>
<evidence type="ECO:0000256" key="9">
    <source>
        <dbReference type="ARBA" id="ARBA00023136"/>
    </source>
</evidence>
<evidence type="ECO:0000256" key="15">
    <source>
        <dbReference type="SAM" id="Phobius"/>
    </source>
</evidence>
<keyword evidence="3 13" id="KW-0813">Transport</keyword>
<protein>
    <recommendedName>
        <fullName evidence="18">Amiloride-sensitive sodium channel</fullName>
    </recommendedName>
</protein>
<dbReference type="Proteomes" id="UP001303046">
    <property type="component" value="Unassembled WGS sequence"/>
</dbReference>
<dbReference type="Pfam" id="PF00858">
    <property type="entry name" value="ASC"/>
    <property type="match status" value="1"/>
</dbReference>
<keyword evidence="12 13" id="KW-0407">Ion channel</keyword>